<proteinExistence type="predicted"/>
<dbReference type="EMBL" id="CAJJDP010000042">
    <property type="protein sequence ID" value="CAD8162918.1"/>
    <property type="molecule type" value="Genomic_DNA"/>
</dbReference>
<evidence type="ECO:0000313" key="2">
    <source>
        <dbReference type="Proteomes" id="UP000683925"/>
    </source>
</evidence>
<evidence type="ECO:0000313" key="1">
    <source>
        <dbReference type="EMBL" id="CAD8162918.1"/>
    </source>
</evidence>
<gene>
    <name evidence="1" type="ORF">POCTA_138.1.T0420195</name>
</gene>
<name>A0A8S1UDC9_PAROT</name>
<sequence length="197" mass="22732">MDIVCKIAALNSHGKSSSISNMMASPFSTNTPQTCSSVLQFVPLIQSSVKKQEMKKFILKERREYDKKKQIVESGQLTQRGMTKYLKPNRLKWQKNELRLCDTTIETKLKIADLILNLKGGQSRKDILIERIQTQIESPRPIFSQKTIKSEHNIQQFMDRIKSQTIPFKLRSDAQSPSKINQSQKIIENFKTICKTE</sequence>
<protein>
    <submittedName>
        <fullName evidence="1">Uncharacterized protein</fullName>
    </submittedName>
</protein>
<dbReference type="Proteomes" id="UP000683925">
    <property type="component" value="Unassembled WGS sequence"/>
</dbReference>
<comment type="caution">
    <text evidence="1">The sequence shown here is derived from an EMBL/GenBank/DDBJ whole genome shotgun (WGS) entry which is preliminary data.</text>
</comment>
<organism evidence="1 2">
    <name type="scientific">Paramecium octaurelia</name>
    <dbReference type="NCBI Taxonomy" id="43137"/>
    <lineage>
        <taxon>Eukaryota</taxon>
        <taxon>Sar</taxon>
        <taxon>Alveolata</taxon>
        <taxon>Ciliophora</taxon>
        <taxon>Intramacronucleata</taxon>
        <taxon>Oligohymenophorea</taxon>
        <taxon>Peniculida</taxon>
        <taxon>Parameciidae</taxon>
        <taxon>Paramecium</taxon>
    </lineage>
</organism>
<dbReference type="OrthoDB" id="291482at2759"/>
<dbReference type="AlphaFoldDB" id="A0A8S1UDC9"/>
<keyword evidence="2" id="KW-1185">Reference proteome</keyword>
<accession>A0A8S1UDC9</accession>
<dbReference type="OMA" id="WQKNELR"/>
<reference evidence="1" key="1">
    <citation type="submission" date="2021-01" db="EMBL/GenBank/DDBJ databases">
        <authorList>
            <consortium name="Genoscope - CEA"/>
            <person name="William W."/>
        </authorList>
    </citation>
    <scope>NUCLEOTIDE SEQUENCE</scope>
</reference>